<dbReference type="InterPro" id="IPR032716">
    <property type="entry name" value="ACC_epsilon"/>
</dbReference>
<gene>
    <name evidence="2" type="ORF">EFK50_14975</name>
</gene>
<comment type="caution">
    <text evidence="2">The sequence shown here is derived from an EMBL/GenBank/DDBJ whole genome shotgun (WGS) entry which is preliminary data.</text>
</comment>
<dbReference type="Pfam" id="PF13822">
    <property type="entry name" value="ACC_epsilon"/>
    <property type="match status" value="1"/>
</dbReference>
<sequence length="68" mass="7121">MSEQPVLRVVTPDATPEEIAALVAVFSAMGSAAAPAKKPVAAWASHQRRLRPAHPHGPGGWRASGQSR</sequence>
<dbReference type="GO" id="GO:0004658">
    <property type="term" value="F:propionyl-CoA carboxylase activity"/>
    <property type="evidence" value="ECO:0007669"/>
    <property type="project" value="InterPro"/>
</dbReference>
<protein>
    <submittedName>
        <fullName evidence="2">Acyl-CoA carboxylase subunit epsilon</fullName>
    </submittedName>
</protein>
<evidence type="ECO:0000313" key="3">
    <source>
        <dbReference type="Proteomes" id="UP000267128"/>
    </source>
</evidence>
<keyword evidence="3" id="KW-1185">Reference proteome</keyword>
<evidence type="ECO:0000256" key="1">
    <source>
        <dbReference type="SAM" id="MobiDB-lite"/>
    </source>
</evidence>
<dbReference type="EMBL" id="RJSE01000007">
    <property type="protein sequence ID" value="RNL63016.1"/>
    <property type="molecule type" value="Genomic_DNA"/>
</dbReference>
<dbReference type="OrthoDB" id="4300992at2"/>
<dbReference type="AlphaFoldDB" id="A0A3N0CJ26"/>
<accession>A0A3N0CJ26</accession>
<dbReference type="RefSeq" id="WP_123228308.1">
    <property type="nucleotide sequence ID" value="NZ_RJSE01000007.1"/>
</dbReference>
<reference evidence="2 3" key="1">
    <citation type="submission" date="2018-11" db="EMBL/GenBank/DDBJ databases">
        <authorList>
            <person name="Li F."/>
        </authorList>
    </citation>
    <scope>NUCLEOTIDE SEQUENCE [LARGE SCALE GENOMIC DNA]</scope>
    <source>
        <strain evidence="2 3">Gsoil 097</strain>
    </source>
</reference>
<dbReference type="GO" id="GO:0003989">
    <property type="term" value="F:acetyl-CoA carboxylase activity"/>
    <property type="evidence" value="ECO:0007669"/>
    <property type="project" value="InterPro"/>
</dbReference>
<feature type="region of interest" description="Disordered" evidence="1">
    <location>
        <begin position="43"/>
        <end position="68"/>
    </location>
</feature>
<dbReference type="Proteomes" id="UP000267128">
    <property type="component" value="Unassembled WGS sequence"/>
</dbReference>
<organism evidence="2 3">
    <name type="scientific">Nocardioides marmoriginsengisoli</name>
    <dbReference type="NCBI Taxonomy" id="661483"/>
    <lineage>
        <taxon>Bacteria</taxon>
        <taxon>Bacillati</taxon>
        <taxon>Actinomycetota</taxon>
        <taxon>Actinomycetes</taxon>
        <taxon>Propionibacteriales</taxon>
        <taxon>Nocardioidaceae</taxon>
        <taxon>Nocardioides</taxon>
    </lineage>
</organism>
<evidence type="ECO:0000313" key="2">
    <source>
        <dbReference type="EMBL" id="RNL63016.1"/>
    </source>
</evidence>
<proteinExistence type="predicted"/>
<name>A0A3N0CJ26_9ACTN</name>